<evidence type="ECO:0000256" key="1">
    <source>
        <dbReference type="ARBA" id="ARBA00004141"/>
    </source>
</evidence>
<dbReference type="OrthoDB" id="1368at2759"/>
<comment type="subcellular location">
    <subcellularLocation>
        <location evidence="1">Membrane</location>
        <topology evidence="1">Multi-pass membrane protein</topology>
    </subcellularLocation>
</comment>
<dbReference type="PANTHER" id="PTHR33281">
    <property type="entry name" value="UPF0187 PROTEIN YNEE"/>
    <property type="match status" value="1"/>
</dbReference>
<dbReference type="Proteomes" id="UP000054558">
    <property type="component" value="Unassembled WGS sequence"/>
</dbReference>
<feature type="transmembrane region" description="Helical" evidence="7">
    <location>
        <begin position="141"/>
        <end position="159"/>
    </location>
</feature>
<protein>
    <submittedName>
        <fullName evidence="8">Uncharacterized protein</fullName>
    </submittedName>
</protein>
<evidence type="ECO:0000256" key="5">
    <source>
        <dbReference type="ARBA" id="ARBA00023065"/>
    </source>
</evidence>
<evidence type="ECO:0000256" key="7">
    <source>
        <dbReference type="SAM" id="Phobius"/>
    </source>
</evidence>
<evidence type="ECO:0000313" key="8">
    <source>
        <dbReference type="EMBL" id="GAQ91557.1"/>
    </source>
</evidence>
<dbReference type="GO" id="GO:0016020">
    <property type="term" value="C:membrane"/>
    <property type="evidence" value="ECO:0007669"/>
    <property type="project" value="UniProtKB-SubCell"/>
</dbReference>
<evidence type="ECO:0000256" key="4">
    <source>
        <dbReference type="ARBA" id="ARBA00022989"/>
    </source>
</evidence>
<evidence type="ECO:0000256" key="3">
    <source>
        <dbReference type="ARBA" id="ARBA00022692"/>
    </source>
</evidence>
<gene>
    <name evidence="8" type="ORF">KFL_008060030</name>
</gene>
<sequence>MMAPDPTPKDDVTVDVPSQAADGYDKVFKGLENMAIHKEGAELGPIIPAPAPPPALEEGDPLAELRKAGKVPPKTIIYDPQSPFIALIKMGGTALEMVLMRPDFYLIMLVHVFLCLMYYQVSHNPVLVSSSNGSQQSWPFLSPTTIVIPGTMIVFFMVFHTSQAYSRFFEQYLATARVDGRINNRLTPLFRMAFADDCFPGARETRMLLARYAVSIEYLGYANLPFYKANGAGEWAWKRVEDTGLLTPTEVAILRKVPNGKAFKELSVWMCHRLHAHFVNDDISNVELDRFVEYTNDLVANIGIIYDYMAMPVPFAFFHLLNAVLVGYLLLLAYTYCMYSYYYSIIGMLLTTVSLLGLRELSCALSDPFGSDATDLPVFDYAMAVHRYVNASILDRPEGLSEAGPGAKARRVKGE</sequence>
<dbReference type="OMA" id="RSHVGNE"/>
<dbReference type="AlphaFoldDB" id="A0A1Y1ISC9"/>
<keyword evidence="5" id="KW-0406">Ion transport</keyword>
<proteinExistence type="predicted"/>
<keyword evidence="2" id="KW-0813">Transport</keyword>
<feature type="transmembrane region" description="Helical" evidence="7">
    <location>
        <begin position="104"/>
        <end position="121"/>
    </location>
</feature>
<dbReference type="GO" id="GO:0005254">
    <property type="term" value="F:chloride channel activity"/>
    <property type="evidence" value="ECO:0007669"/>
    <property type="project" value="InterPro"/>
</dbReference>
<evidence type="ECO:0000256" key="6">
    <source>
        <dbReference type="ARBA" id="ARBA00023136"/>
    </source>
</evidence>
<dbReference type="InterPro" id="IPR044669">
    <property type="entry name" value="YneE/VCCN1/2-like"/>
</dbReference>
<evidence type="ECO:0000313" key="9">
    <source>
        <dbReference type="Proteomes" id="UP000054558"/>
    </source>
</evidence>
<keyword evidence="6 7" id="KW-0472">Membrane</keyword>
<keyword evidence="4 7" id="KW-1133">Transmembrane helix</keyword>
<dbReference type="EMBL" id="DF237755">
    <property type="protein sequence ID" value="GAQ91557.1"/>
    <property type="molecule type" value="Genomic_DNA"/>
</dbReference>
<dbReference type="Pfam" id="PF25539">
    <property type="entry name" value="Bestrophin_2"/>
    <property type="match status" value="1"/>
</dbReference>
<evidence type="ECO:0000256" key="2">
    <source>
        <dbReference type="ARBA" id="ARBA00022448"/>
    </source>
</evidence>
<accession>A0A1Y1ISC9</accession>
<organism evidence="8 9">
    <name type="scientific">Klebsormidium nitens</name>
    <name type="common">Green alga</name>
    <name type="synonym">Ulothrix nitens</name>
    <dbReference type="NCBI Taxonomy" id="105231"/>
    <lineage>
        <taxon>Eukaryota</taxon>
        <taxon>Viridiplantae</taxon>
        <taxon>Streptophyta</taxon>
        <taxon>Klebsormidiophyceae</taxon>
        <taxon>Klebsormidiales</taxon>
        <taxon>Klebsormidiaceae</taxon>
        <taxon>Klebsormidium</taxon>
    </lineage>
</organism>
<dbReference type="PANTHER" id="PTHR33281:SF20">
    <property type="match status" value="1"/>
</dbReference>
<name>A0A1Y1ISC9_KLENI</name>
<keyword evidence="9" id="KW-1185">Reference proteome</keyword>
<dbReference type="STRING" id="105231.A0A1Y1ISC9"/>
<reference evidence="8 9" key="1">
    <citation type="journal article" date="2014" name="Nat. Commun.">
        <title>Klebsormidium flaccidum genome reveals primary factors for plant terrestrial adaptation.</title>
        <authorList>
            <person name="Hori K."/>
            <person name="Maruyama F."/>
            <person name="Fujisawa T."/>
            <person name="Togashi T."/>
            <person name="Yamamoto N."/>
            <person name="Seo M."/>
            <person name="Sato S."/>
            <person name="Yamada T."/>
            <person name="Mori H."/>
            <person name="Tajima N."/>
            <person name="Moriyama T."/>
            <person name="Ikeuchi M."/>
            <person name="Watanabe M."/>
            <person name="Wada H."/>
            <person name="Kobayashi K."/>
            <person name="Saito M."/>
            <person name="Masuda T."/>
            <person name="Sasaki-Sekimoto Y."/>
            <person name="Mashiguchi K."/>
            <person name="Awai K."/>
            <person name="Shimojima M."/>
            <person name="Masuda S."/>
            <person name="Iwai M."/>
            <person name="Nobusawa T."/>
            <person name="Narise T."/>
            <person name="Kondo S."/>
            <person name="Saito H."/>
            <person name="Sato R."/>
            <person name="Murakawa M."/>
            <person name="Ihara Y."/>
            <person name="Oshima-Yamada Y."/>
            <person name="Ohtaka K."/>
            <person name="Satoh M."/>
            <person name="Sonobe K."/>
            <person name="Ishii M."/>
            <person name="Ohtani R."/>
            <person name="Kanamori-Sato M."/>
            <person name="Honoki R."/>
            <person name="Miyazaki D."/>
            <person name="Mochizuki H."/>
            <person name="Umetsu J."/>
            <person name="Higashi K."/>
            <person name="Shibata D."/>
            <person name="Kamiya Y."/>
            <person name="Sato N."/>
            <person name="Nakamura Y."/>
            <person name="Tabata S."/>
            <person name="Ida S."/>
            <person name="Kurokawa K."/>
            <person name="Ohta H."/>
        </authorList>
    </citation>
    <scope>NUCLEOTIDE SEQUENCE [LARGE SCALE GENOMIC DNA]</scope>
    <source>
        <strain evidence="8 9">NIES-2285</strain>
    </source>
</reference>
<keyword evidence="3 7" id="KW-0812">Transmembrane</keyword>